<feature type="transmembrane region" description="Helical" evidence="1">
    <location>
        <begin position="12"/>
        <end position="32"/>
    </location>
</feature>
<evidence type="ECO:0000313" key="3">
    <source>
        <dbReference type="Proteomes" id="UP000324632"/>
    </source>
</evidence>
<keyword evidence="1" id="KW-0472">Membrane</keyword>
<keyword evidence="1" id="KW-0812">Transmembrane</keyword>
<evidence type="ECO:0000313" key="2">
    <source>
        <dbReference type="EMBL" id="KAA0725410.1"/>
    </source>
</evidence>
<dbReference type="EMBL" id="SOYY01000001">
    <property type="protein sequence ID" value="KAA0725410.1"/>
    <property type="molecule type" value="Genomic_DNA"/>
</dbReference>
<reference evidence="2 3" key="1">
    <citation type="journal article" date="2019" name="Mol. Ecol. Resour.">
        <title>Chromosome-level genome assembly of Triplophysa tibetana, a fish adapted to the harsh high-altitude environment of the Tibetan Plateau.</title>
        <authorList>
            <person name="Yang X."/>
            <person name="Liu H."/>
            <person name="Ma Z."/>
            <person name="Zou Y."/>
            <person name="Zou M."/>
            <person name="Mao Y."/>
            <person name="Li X."/>
            <person name="Wang H."/>
            <person name="Chen T."/>
            <person name="Wang W."/>
            <person name="Yang R."/>
        </authorList>
    </citation>
    <scope>NUCLEOTIDE SEQUENCE [LARGE SCALE GENOMIC DNA]</scope>
    <source>
        <strain evidence="2">TTIB1903HZAU</strain>
        <tissue evidence="2">Muscle</tissue>
    </source>
</reference>
<keyword evidence="3" id="KW-1185">Reference proteome</keyword>
<proteinExistence type="predicted"/>
<dbReference type="Proteomes" id="UP000324632">
    <property type="component" value="Chromosome 1"/>
</dbReference>
<gene>
    <name evidence="2" type="ORF">E1301_Tti010429</name>
</gene>
<accession>A0A5A9PT46</accession>
<comment type="caution">
    <text evidence="2">The sequence shown here is derived from an EMBL/GenBank/DDBJ whole genome shotgun (WGS) entry which is preliminary data.</text>
</comment>
<organism evidence="2 3">
    <name type="scientific">Triplophysa tibetana</name>
    <dbReference type="NCBI Taxonomy" id="1572043"/>
    <lineage>
        <taxon>Eukaryota</taxon>
        <taxon>Metazoa</taxon>
        <taxon>Chordata</taxon>
        <taxon>Craniata</taxon>
        <taxon>Vertebrata</taxon>
        <taxon>Euteleostomi</taxon>
        <taxon>Actinopterygii</taxon>
        <taxon>Neopterygii</taxon>
        <taxon>Teleostei</taxon>
        <taxon>Ostariophysi</taxon>
        <taxon>Cypriniformes</taxon>
        <taxon>Nemacheilidae</taxon>
        <taxon>Triplophysa</taxon>
    </lineage>
</organism>
<feature type="transmembrane region" description="Helical" evidence="1">
    <location>
        <begin position="112"/>
        <end position="130"/>
    </location>
</feature>
<keyword evidence="1" id="KW-1133">Transmembrane helix</keyword>
<protein>
    <submittedName>
        <fullName evidence="2">Zinc transporter ZIP11</fullName>
    </submittedName>
</protein>
<name>A0A5A9PT46_9TELE</name>
<evidence type="ECO:0000256" key="1">
    <source>
        <dbReference type="SAM" id="Phobius"/>
    </source>
</evidence>
<sequence length="192" mass="21272">MIPGVSPVVQALLGTLFTWGLTAAGAALVFFFSSSQDVNLLDDRMNPTVKNLMVKEARPSTTKPQGGFQSHRDLAAFPLAFVQGTTKGHRRRFSRMSDRSGGVFPLRASETAVIAAHLLFMCSLITGWVIKNSFWVCVRIPDESVTFKRGGAYGYIFRHIAVESSDLFSFSDDFYFATRTDSFAVDRALQRT</sequence>
<dbReference type="AlphaFoldDB" id="A0A5A9PT46"/>